<evidence type="ECO:0000256" key="4">
    <source>
        <dbReference type="SAM" id="Phobius"/>
    </source>
</evidence>
<dbReference type="GO" id="GO:0046983">
    <property type="term" value="F:protein dimerization activity"/>
    <property type="evidence" value="ECO:0007669"/>
    <property type="project" value="InterPro"/>
</dbReference>
<dbReference type="AlphaFoldDB" id="A0A2I1M7W7"/>
<dbReference type="Pfam" id="PF07730">
    <property type="entry name" value="HisKA_3"/>
    <property type="match status" value="1"/>
</dbReference>
<dbReference type="Gene3D" id="1.20.5.1930">
    <property type="match status" value="1"/>
</dbReference>
<feature type="transmembrane region" description="Helical" evidence="4">
    <location>
        <begin position="54"/>
        <end position="72"/>
    </location>
</feature>
<evidence type="ECO:0000313" key="6">
    <source>
        <dbReference type="EMBL" id="PKZ16220.1"/>
    </source>
</evidence>
<feature type="transmembrane region" description="Helical" evidence="4">
    <location>
        <begin position="84"/>
        <end position="103"/>
    </location>
</feature>
<keyword evidence="4" id="KW-1133">Transmembrane helix</keyword>
<sequence length="375" mass="41911">MALSQESTSQRELHKYSARSRRIGYIFASVWIIFLAFPLYFALAYPRQNILQEIALVLDILLIAPVFLYGSIKLNVLNPRRKQSTVQSIIVLTLLLVLTAGAVFFGENWEYITCFNFFLGCALYILPLRTSVCAAFISLIAFYICAVLGGGFRVVNQYFIIMVIWSAIALLGRYSDNNSVRFAQLKDRISRMEERERAASDIHDLLGQTLTAISLKTQILAASTQDLTVKAGVEEIHDIAVQGIEQMHHTLNQMRSLDLDEEMRQAQLLCANMGITCEIIGSPLSLSQTVRSECAAVLHEGITNILRHSHAHTVRITIDEHEFVIDDDGVGFTQPLQGTGLESLRRRMEGIGAQLYTETSDLGGARVRVVVVLDE</sequence>
<dbReference type="Gene3D" id="3.30.565.10">
    <property type="entry name" value="Histidine kinase-like ATPase, C-terminal domain"/>
    <property type="match status" value="1"/>
</dbReference>
<dbReference type="InterPro" id="IPR036890">
    <property type="entry name" value="HATPase_C_sf"/>
</dbReference>
<dbReference type="CDD" id="cd16917">
    <property type="entry name" value="HATPase_UhpB-NarQ-NarX-like"/>
    <property type="match status" value="1"/>
</dbReference>
<keyword evidence="3" id="KW-0902">Two-component regulatory system</keyword>
<proteinExistence type="predicted"/>
<keyword evidence="4" id="KW-0812">Transmembrane</keyword>
<name>A0A2I1M7W7_9BIFI</name>
<evidence type="ECO:0000256" key="3">
    <source>
        <dbReference type="ARBA" id="ARBA00023012"/>
    </source>
</evidence>
<dbReference type="InterPro" id="IPR050482">
    <property type="entry name" value="Sensor_HK_TwoCompSys"/>
</dbReference>
<accession>A0A2I1M7W7</accession>
<evidence type="ECO:0000313" key="7">
    <source>
        <dbReference type="Proteomes" id="UP000242263"/>
    </source>
</evidence>
<dbReference type="EMBL" id="PKGU01000001">
    <property type="protein sequence ID" value="PKZ16220.1"/>
    <property type="molecule type" value="Genomic_DNA"/>
</dbReference>
<comment type="caution">
    <text evidence="6">The sequence shown here is derived from an EMBL/GenBank/DDBJ whole genome shotgun (WGS) entry which is preliminary data.</text>
</comment>
<evidence type="ECO:0000256" key="1">
    <source>
        <dbReference type="ARBA" id="ARBA00022679"/>
    </source>
</evidence>
<feature type="domain" description="Signal transduction histidine kinase subgroup 3 dimerisation and phosphoacceptor" evidence="5">
    <location>
        <begin position="194"/>
        <end position="257"/>
    </location>
</feature>
<gene>
    <name evidence="6" type="ORF">CYJ32_01965</name>
</gene>
<keyword evidence="2" id="KW-0418">Kinase</keyword>
<keyword evidence="4" id="KW-0472">Membrane</keyword>
<dbReference type="PANTHER" id="PTHR24421">
    <property type="entry name" value="NITRATE/NITRITE SENSOR PROTEIN NARX-RELATED"/>
    <property type="match status" value="1"/>
</dbReference>
<dbReference type="RefSeq" id="WP_101541203.1">
    <property type="nucleotide sequence ID" value="NZ_PKGU01000001.1"/>
</dbReference>
<evidence type="ECO:0000259" key="5">
    <source>
        <dbReference type="Pfam" id="PF07730"/>
    </source>
</evidence>
<protein>
    <recommendedName>
        <fullName evidence="5">Signal transduction histidine kinase subgroup 3 dimerisation and phosphoacceptor domain-containing protein</fullName>
    </recommendedName>
</protein>
<dbReference type="GO" id="GO:0000155">
    <property type="term" value="F:phosphorelay sensor kinase activity"/>
    <property type="evidence" value="ECO:0007669"/>
    <property type="project" value="InterPro"/>
</dbReference>
<dbReference type="InterPro" id="IPR011712">
    <property type="entry name" value="Sig_transdc_His_kin_sub3_dim/P"/>
</dbReference>
<dbReference type="GO" id="GO:0016020">
    <property type="term" value="C:membrane"/>
    <property type="evidence" value="ECO:0007669"/>
    <property type="project" value="InterPro"/>
</dbReference>
<reference evidence="6 7" key="1">
    <citation type="submission" date="2017-12" db="EMBL/GenBank/DDBJ databases">
        <title>Phylogenetic diversity of female urinary microbiome.</title>
        <authorList>
            <person name="Thomas-White K."/>
            <person name="Wolfe A.J."/>
        </authorList>
    </citation>
    <scope>NUCLEOTIDE SEQUENCE [LARGE SCALE GENOMIC DNA]</scope>
    <source>
        <strain evidence="6 7">UMB0064</strain>
    </source>
</reference>
<evidence type="ECO:0000256" key="2">
    <source>
        <dbReference type="ARBA" id="ARBA00022777"/>
    </source>
</evidence>
<feature type="transmembrane region" description="Helical" evidence="4">
    <location>
        <begin position="133"/>
        <end position="152"/>
    </location>
</feature>
<keyword evidence="1" id="KW-0808">Transferase</keyword>
<dbReference type="SUPFAM" id="SSF55874">
    <property type="entry name" value="ATPase domain of HSP90 chaperone/DNA topoisomerase II/histidine kinase"/>
    <property type="match status" value="1"/>
</dbReference>
<dbReference type="PANTHER" id="PTHR24421:SF63">
    <property type="entry name" value="SENSOR HISTIDINE KINASE DESK"/>
    <property type="match status" value="1"/>
</dbReference>
<feature type="transmembrane region" description="Helical" evidence="4">
    <location>
        <begin position="158"/>
        <end position="175"/>
    </location>
</feature>
<dbReference type="Proteomes" id="UP000242263">
    <property type="component" value="Unassembled WGS sequence"/>
</dbReference>
<feature type="transmembrane region" description="Helical" evidence="4">
    <location>
        <begin position="23"/>
        <end position="42"/>
    </location>
</feature>
<organism evidence="6 7">
    <name type="scientific">Alloscardovia omnicolens</name>
    <dbReference type="NCBI Taxonomy" id="419015"/>
    <lineage>
        <taxon>Bacteria</taxon>
        <taxon>Bacillati</taxon>
        <taxon>Actinomycetota</taxon>
        <taxon>Actinomycetes</taxon>
        <taxon>Bifidobacteriales</taxon>
        <taxon>Bifidobacteriaceae</taxon>
        <taxon>Alloscardovia</taxon>
    </lineage>
</organism>